<dbReference type="EMBL" id="LR134182">
    <property type="protein sequence ID" value="VEB39923.1"/>
    <property type="molecule type" value="Genomic_DNA"/>
</dbReference>
<gene>
    <name evidence="1" type="primary">spo0M</name>
    <name evidence="1" type="ORF">NCTC9695_00308</name>
</gene>
<dbReference type="Pfam" id="PF07070">
    <property type="entry name" value="Spo0M"/>
    <property type="match status" value="1"/>
</dbReference>
<name>A0A3S4LG37_CHRVL</name>
<dbReference type="AlphaFoldDB" id="A0A3S4LG37"/>
<proteinExistence type="predicted"/>
<dbReference type="PANTHER" id="PTHR40053:SF1">
    <property type="entry name" value="SPORULATION-CONTROL PROTEIN SPO0M"/>
    <property type="match status" value="1"/>
</dbReference>
<organism evidence="1 2">
    <name type="scientific">Chromobacterium violaceum</name>
    <dbReference type="NCBI Taxonomy" id="536"/>
    <lineage>
        <taxon>Bacteria</taxon>
        <taxon>Pseudomonadati</taxon>
        <taxon>Pseudomonadota</taxon>
        <taxon>Betaproteobacteria</taxon>
        <taxon>Neisseriales</taxon>
        <taxon>Chromobacteriaceae</taxon>
        <taxon>Chromobacterium</taxon>
    </lineage>
</organism>
<dbReference type="Proteomes" id="UP000275777">
    <property type="component" value="Chromosome"/>
</dbReference>
<dbReference type="PANTHER" id="PTHR40053">
    <property type="entry name" value="SPORULATION-CONTROL PROTEIN SPO0M"/>
    <property type="match status" value="1"/>
</dbReference>
<evidence type="ECO:0000313" key="2">
    <source>
        <dbReference type="Proteomes" id="UP000275777"/>
    </source>
</evidence>
<evidence type="ECO:0000313" key="1">
    <source>
        <dbReference type="EMBL" id="VEB39923.1"/>
    </source>
</evidence>
<sequence length="254" mass="27609">MAAGRCIAGRLHSDCQEKTMLKSFFAAADSGGATVDTRLLNPRLRAGETLRGEVVVSGGAVDQDIARIALLLLAEAERGGGERREALTLASLPVSGPCRIPAACQWRLPFQLTLPEDTPVNCHPALGGEPLVWIHTDLALNRPRGAGGGDRLQVQPTRQAETVLRAFSSLGWELSGPARATGSPVCRQWFELRPRDAGWNWNGIALTFVSDGRGVSHAMVEIDAADGEHCLSLRMEPDWENMDWELEIRARLGW</sequence>
<dbReference type="InterPro" id="IPR009776">
    <property type="entry name" value="Spore_0_M"/>
</dbReference>
<accession>A0A3S4LG37</accession>
<reference evidence="1 2" key="1">
    <citation type="submission" date="2018-12" db="EMBL/GenBank/DDBJ databases">
        <authorList>
            <consortium name="Pathogen Informatics"/>
        </authorList>
    </citation>
    <scope>NUCLEOTIDE SEQUENCE [LARGE SCALE GENOMIC DNA]</scope>
    <source>
        <strain evidence="1 2">NCTC9695</strain>
    </source>
</reference>
<protein>
    <submittedName>
        <fullName evidence="1">Stage 0 sporulation protein M</fullName>
    </submittedName>
</protein>